<name>A0A6J8E592_MYTCO</name>
<reference evidence="1 2" key="1">
    <citation type="submission" date="2020-06" db="EMBL/GenBank/DDBJ databases">
        <authorList>
            <person name="Li R."/>
            <person name="Bekaert M."/>
        </authorList>
    </citation>
    <scope>NUCLEOTIDE SEQUENCE [LARGE SCALE GENOMIC DNA]</scope>
    <source>
        <strain evidence="2">wild</strain>
    </source>
</reference>
<accession>A0A6J8E592</accession>
<organism evidence="1 2">
    <name type="scientific">Mytilus coruscus</name>
    <name type="common">Sea mussel</name>
    <dbReference type="NCBI Taxonomy" id="42192"/>
    <lineage>
        <taxon>Eukaryota</taxon>
        <taxon>Metazoa</taxon>
        <taxon>Spiralia</taxon>
        <taxon>Lophotrochozoa</taxon>
        <taxon>Mollusca</taxon>
        <taxon>Bivalvia</taxon>
        <taxon>Autobranchia</taxon>
        <taxon>Pteriomorphia</taxon>
        <taxon>Mytilida</taxon>
        <taxon>Mytiloidea</taxon>
        <taxon>Mytilidae</taxon>
        <taxon>Mytilinae</taxon>
        <taxon>Mytilus</taxon>
    </lineage>
</organism>
<dbReference type="Proteomes" id="UP000507470">
    <property type="component" value="Unassembled WGS sequence"/>
</dbReference>
<sequence length="211" mass="24079">MSKIQQVNSENYVFKRKGNVEQFKVNTKIVNKMKEARSLLTETQGNNENTAGAMRNISEGKGEINASARFLASIIGQIIYMQGAVGPVVRLRTRSMYECILYRESWNANVLLNSRSLDEIVFWKENIEKINGRELHIVEQYSSVVYTDASGIGYGGYLVKATDEENMGSRHDVEKLKSSTWRELEAVYRVLQSISFSLQGQTVKWHRTQLT</sequence>
<dbReference type="OrthoDB" id="5989662at2759"/>
<evidence type="ECO:0000313" key="1">
    <source>
        <dbReference type="EMBL" id="CAC5415989.1"/>
    </source>
</evidence>
<dbReference type="InterPro" id="IPR052055">
    <property type="entry name" value="Hepadnavirus_pol/RT"/>
</dbReference>
<gene>
    <name evidence="1" type="ORF">MCOR_48636</name>
</gene>
<evidence type="ECO:0000313" key="2">
    <source>
        <dbReference type="Proteomes" id="UP000507470"/>
    </source>
</evidence>
<dbReference type="AlphaFoldDB" id="A0A6J8E592"/>
<keyword evidence="2" id="KW-1185">Reference proteome</keyword>
<dbReference type="PANTHER" id="PTHR33050">
    <property type="entry name" value="REVERSE TRANSCRIPTASE DOMAIN-CONTAINING PROTEIN"/>
    <property type="match status" value="1"/>
</dbReference>
<protein>
    <submittedName>
        <fullName evidence="1">Uncharacterized protein</fullName>
    </submittedName>
</protein>
<dbReference type="PANTHER" id="PTHR33050:SF7">
    <property type="entry name" value="RIBONUCLEASE H"/>
    <property type="match status" value="1"/>
</dbReference>
<dbReference type="EMBL" id="CACVKT020008526">
    <property type="protein sequence ID" value="CAC5415989.1"/>
    <property type="molecule type" value="Genomic_DNA"/>
</dbReference>
<proteinExistence type="predicted"/>